<protein>
    <submittedName>
        <fullName evidence="2">Uncharacterized protein</fullName>
    </submittedName>
</protein>
<feature type="region of interest" description="Disordered" evidence="1">
    <location>
        <begin position="1"/>
        <end position="52"/>
    </location>
</feature>
<evidence type="ECO:0000313" key="3">
    <source>
        <dbReference type="Proteomes" id="UP001196413"/>
    </source>
</evidence>
<organism evidence="2 3">
    <name type="scientific">Parelaphostrongylus tenuis</name>
    <name type="common">Meningeal worm</name>
    <dbReference type="NCBI Taxonomy" id="148309"/>
    <lineage>
        <taxon>Eukaryota</taxon>
        <taxon>Metazoa</taxon>
        <taxon>Ecdysozoa</taxon>
        <taxon>Nematoda</taxon>
        <taxon>Chromadorea</taxon>
        <taxon>Rhabditida</taxon>
        <taxon>Rhabditina</taxon>
        <taxon>Rhabditomorpha</taxon>
        <taxon>Strongyloidea</taxon>
        <taxon>Metastrongylidae</taxon>
        <taxon>Parelaphostrongylus</taxon>
    </lineage>
</organism>
<evidence type="ECO:0000313" key="2">
    <source>
        <dbReference type="EMBL" id="KAJ1353766.1"/>
    </source>
</evidence>
<reference evidence="2" key="1">
    <citation type="submission" date="2021-06" db="EMBL/GenBank/DDBJ databases">
        <title>Parelaphostrongylus tenuis whole genome reference sequence.</title>
        <authorList>
            <person name="Garwood T.J."/>
            <person name="Larsen P.A."/>
            <person name="Fountain-Jones N.M."/>
            <person name="Garbe J.R."/>
            <person name="Macchietto M.G."/>
            <person name="Kania S.A."/>
            <person name="Gerhold R.W."/>
            <person name="Richards J.E."/>
            <person name="Wolf T.M."/>
        </authorList>
    </citation>
    <scope>NUCLEOTIDE SEQUENCE</scope>
    <source>
        <strain evidence="2">MNPRO001-30</strain>
        <tissue evidence="2">Meninges</tissue>
    </source>
</reference>
<accession>A0AAD5MQP7</accession>
<evidence type="ECO:0000256" key="1">
    <source>
        <dbReference type="SAM" id="MobiDB-lite"/>
    </source>
</evidence>
<proteinExistence type="predicted"/>
<keyword evidence="3" id="KW-1185">Reference proteome</keyword>
<dbReference type="AlphaFoldDB" id="A0AAD5MQP7"/>
<dbReference type="EMBL" id="JAHQIW010001835">
    <property type="protein sequence ID" value="KAJ1353766.1"/>
    <property type="molecule type" value="Genomic_DNA"/>
</dbReference>
<gene>
    <name evidence="2" type="ORF">KIN20_010490</name>
</gene>
<comment type="caution">
    <text evidence="2">The sequence shown here is derived from an EMBL/GenBank/DDBJ whole genome shotgun (WGS) entry which is preliminary data.</text>
</comment>
<sequence>MFFLKKHKEQGGVLESHGQKPPVPLKRTHLTTGDSEQEPGAGDQSAAHVEATDSIHSLAKSKFYIDDVVAQEAHDPKGGFDITL</sequence>
<name>A0AAD5MQP7_PARTN</name>
<dbReference type="Proteomes" id="UP001196413">
    <property type="component" value="Unassembled WGS sequence"/>
</dbReference>